<dbReference type="RefSeq" id="WP_011699337.1">
    <property type="nucleotide sequence ID" value="NC_008554.1"/>
</dbReference>
<dbReference type="KEGG" id="sfu:Sfum_2490"/>
<dbReference type="AlphaFoldDB" id="A0LL67"/>
<proteinExistence type="predicted"/>
<name>A0LL67_SYNFM</name>
<evidence type="ECO:0000313" key="2">
    <source>
        <dbReference type="Proteomes" id="UP000001784"/>
    </source>
</evidence>
<dbReference type="InParanoid" id="A0LL67"/>
<gene>
    <name evidence="1" type="ordered locus">Sfum_2490</name>
</gene>
<protein>
    <submittedName>
        <fullName evidence="1">Uncharacterized protein</fullName>
    </submittedName>
</protein>
<organism evidence="1 2">
    <name type="scientific">Syntrophobacter fumaroxidans (strain DSM 10017 / MPOB)</name>
    <dbReference type="NCBI Taxonomy" id="335543"/>
    <lineage>
        <taxon>Bacteria</taxon>
        <taxon>Pseudomonadati</taxon>
        <taxon>Thermodesulfobacteriota</taxon>
        <taxon>Syntrophobacteria</taxon>
        <taxon>Syntrophobacterales</taxon>
        <taxon>Syntrophobacteraceae</taxon>
        <taxon>Syntrophobacter</taxon>
    </lineage>
</organism>
<dbReference type="EMBL" id="CP000478">
    <property type="protein sequence ID" value="ABK18169.1"/>
    <property type="molecule type" value="Genomic_DNA"/>
</dbReference>
<dbReference type="OrthoDB" id="5509775at2"/>
<reference evidence="1 2" key="1">
    <citation type="submission" date="2006-10" db="EMBL/GenBank/DDBJ databases">
        <title>Complete sequence of Syntrophobacter fumaroxidans MPOB.</title>
        <authorList>
            <consortium name="US DOE Joint Genome Institute"/>
            <person name="Copeland A."/>
            <person name="Lucas S."/>
            <person name="Lapidus A."/>
            <person name="Barry K."/>
            <person name="Detter J.C."/>
            <person name="Glavina del Rio T."/>
            <person name="Hammon N."/>
            <person name="Israni S."/>
            <person name="Pitluck S."/>
            <person name="Goltsman E.G."/>
            <person name="Martinez M."/>
            <person name="Schmutz J."/>
            <person name="Larimer F."/>
            <person name="Land M."/>
            <person name="Hauser L."/>
            <person name="Kyrpides N."/>
            <person name="Kim E."/>
            <person name="Boone D.R."/>
            <person name="Brockman F."/>
            <person name="Culley D."/>
            <person name="Ferry J."/>
            <person name="Gunsalus R."/>
            <person name="McInerney M.J."/>
            <person name="Morrison M."/>
            <person name="Plugge C."/>
            <person name="Rohlin L."/>
            <person name="Scholten J."/>
            <person name="Sieber J."/>
            <person name="Stams A.J.M."/>
            <person name="Worm P."/>
            <person name="Henstra A.M."/>
            <person name="Richardson P."/>
        </authorList>
    </citation>
    <scope>NUCLEOTIDE SEQUENCE [LARGE SCALE GENOMIC DNA]</scope>
    <source>
        <strain evidence="2">DSM 10017 / MPOB</strain>
    </source>
</reference>
<dbReference type="HOGENOM" id="CLU_427526_0_0_7"/>
<evidence type="ECO:0000313" key="1">
    <source>
        <dbReference type="EMBL" id="ABK18169.1"/>
    </source>
</evidence>
<keyword evidence="2" id="KW-1185">Reference proteome</keyword>
<sequence>MNRNIRSDKLIAGLEHTFARDSMPSRNEMRALLRLCADPDAELRERALLCLLHPLTPAGEEIHLRRLLHFLAAAGFETAVLPRPLVQLAFEIAAELRGLPGDARMASRLCGLFRSLARDRAARPFDRRFAVAPFLCMLEGRLQAPGRGSRAVSRRRRLRLLRLRLSVFASSPGWAELTLKDLEPLLPMGDERGRVHSTGRWAACGRLLFYPPAPPRFLPLRLPPMVSVHWGGASGSRLRSMEDLVRLQAEELIGVRELARSVSRKTARVVLSWHNATLAAAGGWAFDDPGRAFSSQPLLEEFYRAVSRRASELERDRELRLGAADLGALREDRIFRPKLIHALVESRFRHAWESAGEQALREEAERWSGLLEDRAPERLAASGKYAWTGAMSPHQRIGAGEIAGWIEKHRESWAPGLFLLAALNGTAQEFMSRGRLEAFVLPWIDKFFISTRREGDLEYLPRLIRWLEKTGPAPLVLLWEDTSHARAPSLQLALEKLRAAGHAVRGIGVFDRAGSHRTVALPVILAEHERTRVFVLRPFDDNHHPVSLERILDTDGPAFLRDYDSSWKDNLSFLYAGTQVFPLLSIQGEMEDFAPWLAFDRIRVPFGAYLRGRLRRAISAGERDAGDSFAERLAVWANLL</sequence>
<dbReference type="Proteomes" id="UP000001784">
    <property type="component" value="Chromosome"/>
</dbReference>
<accession>A0LL67</accession>